<comment type="similarity">
    <text evidence="3">Belongs to the mannose-6-phosphate isomerase type 1 family.</text>
</comment>
<dbReference type="GO" id="GO:0005975">
    <property type="term" value="P:carbohydrate metabolic process"/>
    <property type="evidence" value="ECO:0007669"/>
    <property type="project" value="InterPro"/>
</dbReference>
<dbReference type="PANTHER" id="PTHR10309:SF0">
    <property type="entry name" value="MANNOSE-6-PHOSPHATE ISOMERASE"/>
    <property type="match status" value="1"/>
</dbReference>
<dbReference type="GO" id="GO:0004476">
    <property type="term" value="F:mannose-6-phosphate isomerase activity"/>
    <property type="evidence" value="ECO:0007669"/>
    <property type="project" value="UniProtKB-EC"/>
</dbReference>
<dbReference type="PANTHER" id="PTHR10309">
    <property type="entry name" value="MANNOSE-6-PHOSPHATE ISOMERASE"/>
    <property type="match status" value="1"/>
</dbReference>
<feature type="domain" description="Phosphomannose isomerase type I catalytic" evidence="10">
    <location>
        <begin position="4"/>
        <end position="177"/>
    </location>
</feature>
<dbReference type="EC" id="5.3.1.8" evidence="4"/>
<dbReference type="InterPro" id="IPR001250">
    <property type="entry name" value="Man6P_Isoase-1"/>
</dbReference>
<reference evidence="11" key="1">
    <citation type="submission" date="2022-07" db="EMBL/GenBank/DDBJ databases">
        <title>Evaluation of T. orientalis genome assembly methods using nanopore sequencing and analysis of variation between genomes.</title>
        <authorList>
            <person name="Yam J."/>
            <person name="Micallef M.L."/>
            <person name="Liu M."/>
            <person name="Djordjevic S.P."/>
            <person name="Bogema D.R."/>
            <person name="Jenkins C."/>
        </authorList>
    </citation>
    <scope>NUCLEOTIDE SEQUENCE</scope>
    <source>
        <strain evidence="11">Goon Nure</strain>
    </source>
</reference>
<evidence type="ECO:0000256" key="1">
    <source>
        <dbReference type="ARBA" id="ARBA00000757"/>
    </source>
</evidence>
<keyword evidence="7 11" id="KW-0413">Isomerase</keyword>
<dbReference type="Gene3D" id="1.10.441.10">
    <property type="entry name" value="Phosphomannose Isomerase, domain 2"/>
    <property type="match status" value="1"/>
</dbReference>
<evidence type="ECO:0000259" key="10">
    <source>
        <dbReference type="Pfam" id="PF20511"/>
    </source>
</evidence>
<dbReference type="InterPro" id="IPR011051">
    <property type="entry name" value="RmlC_Cupin_sf"/>
</dbReference>
<accession>A0A976QW64</accession>
<dbReference type="EMBL" id="CP056072">
    <property type="protein sequence ID" value="UKK03005.1"/>
    <property type="molecule type" value="Genomic_DNA"/>
</dbReference>
<comment type="cofactor">
    <cofactor evidence="9">
        <name>Zn(2+)</name>
        <dbReference type="ChEBI" id="CHEBI:29105"/>
    </cofactor>
    <text evidence="9">Binds 1 zinc ion per subunit.</text>
</comment>
<proteinExistence type="inferred from homology"/>
<evidence type="ECO:0000256" key="9">
    <source>
        <dbReference type="PIRSR" id="PIRSR001480-2"/>
    </source>
</evidence>
<feature type="binding site" evidence="9">
    <location>
        <position position="136"/>
    </location>
    <ligand>
        <name>Zn(2+)</name>
        <dbReference type="ChEBI" id="CHEBI:29105"/>
    </ligand>
</feature>
<feature type="binding site" evidence="9">
    <location>
        <position position="161"/>
    </location>
    <ligand>
        <name>Zn(2+)</name>
        <dbReference type="ChEBI" id="CHEBI:29105"/>
    </ligand>
</feature>
<dbReference type="GO" id="GO:0008270">
    <property type="term" value="F:zinc ion binding"/>
    <property type="evidence" value="ECO:0007669"/>
    <property type="project" value="InterPro"/>
</dbReference>
<dbReference type="CDD" id="cd07011">
    <property type="entry name" value="cupin_PMI_type_I_N"/>
    <property type="match status" value="1"/>
</dbReference>
<feature type="binding site" evidence="9">
    <location>
        <position position="284"/>
    </location>
    <ligand>
        <name>Zn(2+)</name>
        <dbReference type="ChEBI" id="CHEBI:29105"/>
    </ligand>
</feature>
<evidence type="ECO:0000313" key="12">
    <source>
        <dbReference type="Proteomes" id="UP000244811"/>
    </source>
</evidence>
<dbReference type="InterPro" id="IPR046457">
    <property type="entry name" value="PMI_typeI_cat"/>
</dbReference>
<dbReference type="GO" id="GO:0005829">
    <property type="term" value="C:cytosol"/>
    <property type="evidence" value="ECO:0007669"/>
    <property type="project" value="TreeGrafter"/>
</dbReference>
<feature type="binding site" evidence="9">
    <location>
        <position position="134"/>
    </location>
    <ligand>
        <name>Zn(2+)</name>
        <dbReference type="ChEBI" id="CHEBI:29105"/>
    </ligand>
</feature>
<keyword evidence="5 9" id="KW-0479">Metal-binding</keyword>
<dbReference type="Pfam" id="PF20511">
    <property type="entry name" value="PMI_typeI_cat"/>
    <property type="match status" value="1"/>
</dbReference>
<dbReference type="AlphaFoldDB" id="A0A976QW64"/>
<dbReference type="NCBIfam" id="TIGR00218">
    <property type="entry name" value="manA"/>
    <property type="match status" value="1"/>
</dbReference>
<evidence type="ECO:0000256" key="8">
    <source>
        <dbReference type="PIRSR" id="PIRSR001480-1"/>
    </source>
</evidence>
<evidence type="ECO:0000256" key="4">
    <source>
        <dbReference type="ARBA" id="ARBA00011956"/>
    </source>
</evidence>
<feature type="active site" evidence="8">
    <location>
        <position position="303"/>
    </location>
</feature>
<dbReference type="InterPro" id="IPR014710">
    <property type="entry name" value="RmlC-like_jellyroll"/>
</dbReference>
<comment type="catalytic activity">
    <reaction evidence="1">
        <text>D-mannose 6-phosphate = D-fructose 6-phosphate</text>
        <dbReference type="Rhea" id="RHEA:12356"/>
        <dbReference type="ChEBI" id="CHEBI:58735"/>
        <dbReference type="ChEBI" id="CHEBI:61527"/>
        <dbReference type="EC" id="5.3.1.8"/>
    </reaction>
</comment>
<evidence type="ECO:0000256" key="5">
    <source>
        <dbReference type="ARBA" id="ARBA00022723"/>
    </source>
</evidence>
<sequence length="449" mass="51045">MDLIYRLLPTVNQYDWGKRGQESLVYKLFEKNFNLLFNSGTAINSDGPFSEFWFGAHQSSPSSVLPYDITEITLISEDGSHKNVEYSTSFDRSREPMSLSKLISRLYYNILGIKDKELKILFKVLSIQKPLSLQMHPDKESAVQLFKDKHNGIVDSSSKPEMCLPLTKFRALCGFRDESEILDLARKYPEFGEAIDFTNLPSDRSSLFYVSLLKKLFFRSDLSDLVSRLAQRLRDLSSNELVEEIFLNLYDNYGSIPSVLFPFVLNCFELNPGEAIYVPPNTLHCYISGDCIEIMKNSDNVIRCGLTPKFKDLDLCLALVDKKFRRAKIEEYRVKPCTLTDFTIKYSSEDSSCNFLLLSVSVGPGQKEKVTLPTNAYLCIVLESNPKVSLKLAMSSSDKEDTTKNPSHTTYHVLSVVSGDCLLIVPNTELHIHNDHDTLQLTMYLSSEK</sequence>
<name>A0A976QW64_THEOR</name>
<keyword evidence="6 9" id="KW-0862">Zinc</keyword>
<evidence type="ECO:0000256" key="6">
    <source>
        <dbReference type="ARBA" id="ARBA00022833"/>
    </source>
</evidence>
<evidence type="ECO:0000313" key="11">
    <source>
        <dbReference type="EMBL" id="UKK03005.1"/>
    </source>
</evidence>
<dbReference type="PIRSF" id="PIRSF001480">
    <property type="entry name" value="Mannose-6-phosphate_isomerase"/>
    <property type="match status" value="1"/>
</dbReference>
<dbReference type="Proteomes" id="UP000244811">
    <property type="component" value="Chromosome 4"/>
</dbReference>
<dbReference type="Gene3D" id="2.60.120.10">
    <property type="entry name" value="Jelly Rolls"/>
    <property type="match status" value="2"/>
</dbReference>
<evidence type="ECO:0000256" key="2">
    <source>
        <dbReference type="ARBA" id="ARBA00004666"/>
    </source>
</evidence>
<dbReference type="PRINTS" id="PR00714">
    <property type="entry name" value="MAN6PISMRASE"/>
</dbReference>
<protein>
    <recommendedName>
        <fullName evidence="4">mannose-6-phosphate isomerase</fullName>
        <ecNumber evidence="4">5.3.1.8</ecNumber>
    </recommendedName>
</protein>
<dbReference type="GO" id="GO:0009298">
    <property type="term" value="P:GDP-mannose biosynthetic process"/>
    <property type="evidence" value="ECO:0007669"/>
    <property type="project" value="InterPro"/>
</dbReference>
<evidence type="ECO:0000256" key="7">
    <source>
        <dbReference type="ARBA" id="ARBA00023235"/>
    </source>
</evidence>
<comment type="pathway">
    <text evidence="2">Nucleotide-sugar biosynthesis; GDP-alpha-D-mannose biosynthesis; alpha-D-mannose 1-phosphate from D-fructose 6-phosphate: step 1/2.</text>
</comment>
<organism evidence="11 12">
    <name type="scientific">Theileria orientalis</name>
    <dbReference type="NCBI Taxonomy" id="68886"/>
    <lineage>
        <taxon>Eukaryota</taxon>
        <taxon>Sar</taxon>
        <taxon>Alveolata</taxon>
        <taxon>Apicomplexa</taxon>
        <taxon>Aconoidasida</taxon>
        <taxon>Piroplasmida</taxon>
        <taxon>Theileriidae</taxon>
        <taxon>Theileria</taxon>
    </lineage>
</organism>
<gene>
    <name evidence="11" type="ORF">MACK_003107</name>
</gene>
<evidence type="ECO:0000256" key="3">
    <source>
        <dbReference type="ARBA" id="ARBA00010772"/>
    </source>
</evidence>
<dbReference type="InterPro" id="IPR016305">
    <property type="entry name" value="Mannose-6-P_Isomerase"/>
</dbReference>
<dbReference type="SUPFAM" id="SSF51182">
    <property type="entry name" value="RmlC-like cupins"/>
    <property type="match status" value="1"/>
</dbReference>